<dbReference type="AlphaFoldDB" id="A0A7W4JW37"/>
<name>A0A7W4JW37_9PROT</name>
<proteinExistence type="predicted"/>
<dbReference type="RefSeq" id="WP_183121081.1">
    <property type="nucleotide sequence ID" value="NZ_JABEQF010000034.1"/>
</dbReference>
<dbReference type="Proteomes" id="UP000555756">
    <property type="component" value="Unassembled WGS sequence"/>
</dbReference>
<evidence type="ECO:0000313" key="1">
    <source>
        <dbReference type="EMBL" id="MBB2191974.1"/>
    </source>
</evidence>
<sequence>MPDNGAAEARRFTREQAVSFSEAERTLNFQCEPNLTPISLSSIHEIGAKYRANYAELQLEVNRMEWWGRGE</sequence>
<dbReference type="EMBL" id="JABEQF010000034">
    <property type="protein sequence ID" value="MBB2191974.1"/>
    <property type="molecule type" value="Genomic_DNA"/>
</dbReference>
<reference evidence="1 2" key="1">
    <citation type="submission" date="2020-04" db="EMBL/GenBank/DDBJ databases">
        <title>Description of novel Gluconacetobacter.</title>
        <authorList>
            <person name="Sombolestani A."/>
        </authorList>
    </citation>
    <scope>NUCLEOTIDE SEQUENCE [LARGE SCALE GENOMIC DNA]</scope>
    <source>
        <strain evidence="1 2">LMG 21311</strain>
    </source>
</reference>
<protein>
    <submittedName>
        <fullName evidence="1">Uncharacterized protein</fullName>
    </submittedName>
</protein>
<keyword evidence="2" id="KW-1185">Reference proteome</keyword>
<gene>
    <name evidence="1" type="ORF">HLH34_18755</name>
</gene>
<organism evidence="1 2">
    <name type="scientific">Gluconacetobacter azotocaptans</name>
    <dbReference type="NCBI Taxonomy" id="142834"/>
    <lineage>
        <taxon>Bacteria</taxon>
        <taxon>Pseudomonadati</taxon>
        <taxon>Pseudomonadota</taxon>
        <taxon>Alphaproteobacteria</taxon>
        <taxon>Acetobacterales</taxon>
        <taxon>Acetobacteraceae</taxon>
        <taxon>Gluconacetobacter</taxon>
    </lineage>
</organism>
<evidence type="ECO:0000313" key="2">
    <source>
        <dbReference type="Proteomes" id="UP000555756"/>
    </source>
</evidence>
<comment type="caution">
    <text evidence="1">The sequence shown here is derived from an EMBL/GenBank/DDBJ whole genome shotgun (WGS) entry which is preliminary data.</text>
</comment>
<accession>A0A7W4JW37</accession>